<dbReference type="CDD" id="cd00071">
    <property type="entry name" value="GMPK"/>
    <property type="match status" value="1"/>
</dbReference>
<sequence>MYREGLLVVVSGPSGAGKGTLLNLLKDSGDNNIRFSVSATTRAPRVGEVDGVNYFFKTKEEFMLMIENDELFEWVEYCDNFYGTPKKYIEDTIKGGYDCLLEIEVEGAAKVMKAYPECVSVFILPPSFEELRRRIEKRGTEDVEVVNKRLERAKKEIAYASNYDYIIVNDNLKDAVEGLRSIIKAEKLKLKRNRDVLCQFEHN</sequence>
<evidence type="ECO:0000259" key="12">
    <source>
        <dbReference type="PROSITE" id="PS50052"/>
    </source>
</evidence>
<comment type="subcellular location">
    <subcellularLocation>
        <location evidence="11">Cytoplasm</location>
    </subcellularLocation>
</comment>
<evidence type="ECO:0000256" key="5">
    <source>
        <dbReference type="ARBA" id="ARBA00022679"/>
    </source>
</evidence>
<evidence type="ECO:0000256" key="4">
    <source>
        <dbReference type="ARBA" id="ARBA00016296"/>
    </source>
</evidence>
<evidence type="ECO:0000313" key="14">
    <source>
        <dbReference type="Proteomes" id="UP000002145"/>
    </source>
</evidence>
<dbReference type="Gene3D" id="3.40.50.300">
    <property type="entry name" value="P-loop containing nucleotide triphosphate hydrolases"/>
    <property type="match status" value="1"/>
</dbReference>
<dbReference type="PROSITE" id="PS50052">
    <property type="entry name" value="GUANYLATE_KINASE_2"/>
    <property type="match status" value="1"/>
</dbReference>
<keyword evidence="7 11" id="KW-0418">Kinase</keyword>
<dbReference type="GO" id="GO:0005829">
    <property type="term" value="C:cytosol"/>
    <property type="evidence" value="ECO:0007669"/>
    <property type="project" value="TreeGrafter"/>
</dbReference>
<organism evidence="13 14">
    <name type="scientific">Acetivibrio thermocellus (strain ATCC 27405 / DSM 1237 / JCM 9322 / NBRC 103400 / NCIMB 10682 / NRRL B-4536 / VPI 7372)</name>
    <name type="common">Clostridium thermocellum</name>
    <dbReference type="NCBI Taxonomy" id="203119"/>
    <lineage>
        <taxon>Bacteria</taxon>
        <taxon>Bacillati</taxon>
        <taxon>Bacillota</taxon>
        <taxon>Clostridia</taxon>
        <taxon>Eubacteriales</taxon>
        <taxon>Oscillospiraceae</taxon>
        <taxon>Acetivibrio</taxon>
    </lineage>
</organism>
<keyword evidence="6 11" id="KW-0547">Nucleotide-binding</keyword>
<proteinExistence type="inferred from homology"/>
<keyword evidence="14" id="KW-1185">Reference proteome</keyword>
<dbReference type="Proteomes" id="UP000002145">
    <property type="component" value="Chromosome"/>
</dbReference>
<dbReference type="InterPro" id="IPR008145">
    <property type="entry name" value="GK/Ca_channel_bsu"/>
</dbReference>
<dbReference type="EMBL" id="CP000568">
    <property type="protein sequence ID" value="ABN52547.1"/>
    <property type="molecule type" value="Genomic_DNA"/>
</dbReference>
<feature type="domain" description="Guanylate kinase-like" evidence="12">
    <location>
        <begin position="5"/>
        <end position="184"/>
    </location>
</feature>
<dbReference type="AlphaFoldDB" id="A3DF18"/>
<dbReference type="HOGENOM" id="CLU_001715_1_2_9"/>
<dbReference type="STRING" id="203119.Cthe_1315"/>
<evidence type="ECO:0000256" key="7">
    <source>
        <dbReference type="ARBA" id="ARBA00022777"/>
    </source>
</evidence>
<dbReference type="FunFam" id="3.30.63.10:FF:000002">
    <property type="entry name" value="Guanylate kinase 1"/>
    <property type="match status" value="1"/>
</dbReference>
<dbReference type="PANTHER" id="PTHR23117:SF13">
    <property type="entry name" value="GUANYLATE KINASE"/>
    <property type="match status" value="1"/>
</dbReference>
<dbReference type="SUPFAM" id="SSF52540">
    <property type="entry name" value="P-loop containing nucleoside triphosphate hydrolases"/>
    <property type="match status" value="1"/>
</dbReference>
<feature type="binding site" evidence="11">
    <location>
        <begin position="12"/>
        <end position="19"/>
    </location>
    <ligand>
        <name>ATP</name>
        <dbReference type="ChEBI" id="CHEBI:30616"/>
    </ligand>
</feature>
<dbReference type="PROSITE" id="PS00856">
    <property type="entry name" value="GUANYLATE_KINASE_1"/>
    <property type="match status" value="1"/>
</dbReference>
<evidence type="ECO:0000256" key="11">
    <source>
        <dbReference type="HAMAP-Rule" id="MF_00328"/>
    </source>
</evidence>
<dbReference type="KEGG" id="cth:Cthe_1315"/>
<evidence type="ECO:0000256" key="8">
    <source>
        <dbReference type="ARBA" id="ARBA00022840"/>
    </source>
</evidence>
<dbReference type="HAMAP" id="MF_00328">
    <property type="entry name" value="Guanylate_kinase"/>
    <property type="match status" value="1"/>
</dbReference>
<dbReference type="GO" id="GO:0004385">
    <property type="term" value="F:GMP kinase activity"/>
    <property type="evidence" value="ECO:0007669"/>
    <property type="project" value="UniProtKB-UniRule"/>
</dbReference>
<dbReference type="OrthoDB" id="9808150at2"/>
<reference evidence="14" key="1">
    <citation type="submission" date="2007-02" db="EMBL/GenBank/DDBJ databases">
        <title>Complete sequence of Clostridium thermocellum ATCC 27405.</title>
        <authorList>
            <consortium name="US DOE Joint Genome Institute"/>
            <person name="Copeland A."/>
            <person name="Lucas S."/>
            <person name="Lapidus A."/>
            <person name="Barry K."/>
            <person name="Detter J.C."/>
            <person name="Glavina del Rio T."/>
            <person name="Hammon N."/>
            <person name="Israni S."/>
            <person name="Dalin E."/>
            <person name="Tice H."/>
            <person name="Pitluck S."/>
            <person name="Chertkov O."/>
            <person name="Brettin T."/>
            <person name="Bruce D."/>
            <person name="Han C."/>
            <person name="Tapia R."/>
            <person name="Gilna P."/>
            <person name="Schmutz J."/>
            <person name="Larimer F."/>
            <person name="Land M."/>
            <person name="Hauser L."/>
            <person name="Kyrpides N."/>
            <person name="Mikhailova N."/>
            <person name="Wu J.H.D."/>
            <person name="Newcomb M."/>
            <person name="Richardson P."/>
        </authorList>
    </citation>
    <scope>NUCLEOTIDE SEQUENCE [LARGE SCALE GENOMIC DNA]</scope>
    <source>
        <strain evidence="14">ATCC 27405 / DSM 1237 / JCM 9322 / NBRC 103400 / NCIMB 10682 / NRRL B-4536 / VPI 7372</strain>
    </source>
</reference>
<dbReference type="eggNOG" id="COG0194">
    <property type="taxonomic scope" value="Bacteria"/>
</dbReference>
<accession>A3DF18</accession>
<evidence type="ECO:0000256" key="3">
    <source>
        <dbReference type="ARBA" id="ARBA00012961"/>
    </source>
</evidence>
<dbReference type="InterPro" id="IPR027417">
    <property type="entry name" value="P-loop_NTPase"/>
</dbReference>
<evidence type="ECO:0000256" key="9">
    <source>
        <dbReference type="ARBA" id="ARBA00030128"/>
    </source>
</evidence>
<keyword evidence="8 11" id="KW-0067">ATP-binding</keyword>
<dbReference type="SMART" id="SM00072">
    <property type="entry name" value="GuKc"/>
    <property type="match status" value="1"/>
</dbReference>
<dbReference type="EC" id="2.7.4.8" evidence="3 11"/>
<reference evidence="13 14" key="2">
    <citation type="journal article" date="2013" name="Biotechnol. Biofuels">
        <title>Global transcriptome analysis of Clostridium thermocellum ATCC 27405 during growth on dilute acid pretreated Populus and switchgrass.</title>
        <authorList>
            <person name="Wilson C.M."/>
            <person name="Rodriguez M.Jr."/>
            <person name="Johnson C.M."/>
            <person name="Martin S.L."/>
            <person name="Chu T.M."/>
            <person name="Wolfinger R.D."/>
            <person name="Hauser L.J."/>
            <person name="Land M.L."/>
            <person name="Klingeman D.M."/>
            <person name="Syed M.H."/>
            <person name="Ragauskas A.J."/>
            <person name="Tschaplinski T.J."/>
            <person name="Mielenz J.R."/>
            <person name="Brown S.D."/>
        </authorList>
    </citation>
    <scope>NUCLEOTIDE SEQUENCE [LARGE SCALE GENOMIC DNA]</scope>
    <source>
        <strain evidence="14">ATCC 27405 / DSM 1237 / JCM 9322 / NBRC 103400 / NCIMB 10682 / NRRL B-4536 / VPI 7372</strain>
    </source>
</reference>
<protein>
    <recommendedName>
        <fullName evidence="4 11">Guanylate kinase</fullName>
        <ecNumber evidence="3 11">2.7.4.8</ecNumber>
    </recommendedName>
    <alternativeName>
        <fullName evidence="9 11">GMP kinase</fullName>
    </alternativeName>
</protein>
<evidence type="ECO:0000256" key="6">
    <source>
        <dbReference type="ARBA" id="ARBA00022741"/>
    </source>
</evidence>
<keyword evidence="5 11" id="KW-0808">Transferase</keyword>
<dbReference type="Pfam" id="PF00625">
    <property type="entry name" value="Guanylate_kin"/>
    <property type="match status" value="1"/>
</dbReference>
<dbReference type="NCBIfam" id="TIGR03263">
    <property type="entry name" value="guanyl_kin"/>
    <property type="match status" value="1"/>
</dbReference>
<gene>
    <name evidence="11" type="primary">gmk</name>
    <name evidence="13" type="ordered locus">Cthe_1315</name>
</gene>
<name>A3DF18_ACET2</name>
<evidence type="ECO:0000256" key="2">
    <source>
        <dbReference type="ARBA" id="ARBA00005790"/>
    </source>
</evidence>
<dbReference type="InterPro" id="IPR020590">
    <property type="entry name" value="Guanylate_kinase_CS"/>
</dbReference>
<comment type="similarity">
    <text evidence="2 11">Belongs to the guanylate kinase family.</text>
</comment>
<evidence type="ECO:0000256" key="10">
    <source>
        <dbReference type="ARBA" id="ARBA00048594"/>
    </source>
</evidence>
<dbReference type="Gene3D" id="3.30.63.10">
    <property type="entry name" value="Guanylate Kinase phosphate binding domain"/>
    <property type="match status" value="1"/>
</dbReference>
<comment type="function">
    <text evidence="1 11">Essential for recycling GMP and indirectly, cGMP.</text>
</comment>
<evidence type="ECO:0000256" key="1">
    <source>
        <dbReference type="ARBA" id="ARBA00003531"/>
    </source>
</evidence>
<keyword evidence="11" id="KW-0963">Cytoplasm</keyword>
<evidence type="ECO:0000313" key="13">
    <source>
        <dbReference type="EMBL" id="ABN52547.1"/>
    </source>
</evidence>
<dbReference type="InterPro" id="IPR008144">
    <property type="entry name" value="Guanylate_kin-like_dom"/>
</dbReference>
<comment type="catalytic activity">
    <reaction evidence="10 11">
        <text>GMP + ATP = GDP + ADP</text>
        <dbReference type="Rhea" id="RHEA:20780"/>
        <dbReference type="ChEBI" id="CHEBI:30616"/>
        <dbReference type="ChEBI" id="CHEBI:58115"/>
        <dbReference type="ChEBI" id="CHEBI:58189"/>
        <dbReference type="ChEBI" id="CHEBI:456216"/>
        <dbReference type="EC" id="2.7.4.8"/>
    </reaction>
</comment>
<dbReference type="GO" id="GO:0005524">
    <property type="term" value="F:ATP binding"/>
    <property type="evidence" value="ECO:0007669"/>
    <property type="project" value="UniProtKB-UniRule"/>
</dbReference>
<dbReference type="InterPro" id="IPR017665">
    <property type="entry name" value="Guanylate_kinase"/>
</dbReference>
<dbReference type="PANTHER" id="PTHR23117">
    <property type="entry name" value="GUANYLATE KINASE-RELATED"/>
    <property type="match status" value="1"/>
</dbReference>